<keyword evidence="4" id="KW-1185">Reference proteome</keyword>
<accession>R2NJH3</accession>
<dbReference type="AlphaFoldDB" id="R2NJH3"/>
<gene>
    <name evidence="2" type="ORF">I585_01933</name>
    <name evidence="1" type="ORF">UAI_03806</name>
</gene>
<dbReference type="Proteomes" id="UP000014148">
    <property type="component" value="Unassembled WGS sequence"/>
</dbReference>
<dbReference type="Proteomes" id="UP000013783">
    <property type="component" value="Unassembled WGS sequence"/>
</dbReference>
<evidence type="ECO:0000313" key="3">
    <source>
        <dbReference type="Proteomes" id="UP000013783"/>
    </source>
</evidence>
<organism evidence="1 3">
    <name type="scientific">Enterococcus malodoratus ATCC 43197</name>
    <dbReference type="NCBI Taxonomy" id="1158601"/>
    <lineage>
        <taxon>Bacteria</taxon>
        <taxon>Bacillati</taxon>
        <taxon>Bacillota</taxon>
        <taxon>Bacilli</taxon>
        <taxon>Lactobacillales</taxon>
        <taxon>Enterococcaceae</taxon>
        <taxon>Enterococcus</taxon>
    </lineage>
</organism>
<evidence type="ECO:0000313" key="1">
    <source>
        <dbReference type="EMBL" id="EOH72222.1"/>
    </source>
</evidence>
<comment type="caution">
    <text evidence="1">The sequence shown here is derived from an EMBL/GenBank/DDBJ whole genome shotgun (WGS) entry which is preliminary data.</text>
</comment>
<reference evidence="2 4" key="2">
    <citation type="submission" date="2013-03" db="EMBL/GenBank/DDBJ databases">
        <title>The Genome Sequence of Enterococcus malodoratus ATCC_43197 (PacBio/Illumina hybrid assembly).</title>
        <authorList>
            <consortium name="The Broad Institute Genomics Platform"/>
            <consortium name="The Broad Institute Genome Sequencing Center for Infectious Disease"/>
            <person name="Earl A."/>
            <person name="Russ C."/>
            <person name="Gilmore M."/>
            <person name="Surin D."/>
            <person name="Walker B."/>
            <person name="Young S."/>
            <person name="Zeng Q."/>
            <person name="Gargeya S."/>
            <person name="Fitzgerald M."/>
            <person name="Haas B."/>
            <person name="Abouelleil A."/>
            <person name="Allen A.W."/>
            <person name="Alvarado L."/>
            <person name="Arachchi H.M."/>
            <person name="Berlin A.M."/>
            <person name="Chapman S.B."/>
            <person name="Gainer-Dewar J."/>
            <person name="Goldberg J."/>
            <person name="Griggs A."/>
            <person name="Gujja S."/>
            <person name="Hansen M."/>
            <person name="Howarth C."/>
            <person name="Imamovic A."/>
            <person name="Ireland A."/>
            <person name="Larimer J."/>
            <person name="McCowan C."/>
            <person name="Murphy C."/>
            <person name="Pearson M."/>
            <person name="Poon T.W."/>
            <person name="Priest M."/>
            <person name="Roberts A."/>
            <person name="Saif S."/>
            <person name="Shea T."/>
            <person name="Sisk P."/>
            <person name="Sykes S."/>
            <person name="Wortman J."/>
            <person name="Nusbaum C."/>
            <person name="Birren B."/>
        </authorList>
    </citation>
    <scope>NUCLEOTIDE SEQUENCE [LARGE SCALE GENOMIC DNA]</scope>
    <source>
        <strain evidence="2 4">ATCC 43197</strain>
    </source>
</reference>
<proteinExistence type="predicted"/>
<reference evidence="1 3" key="1">
    <citation type="submission" date="2013-02" db="EMBL/GenBank/DDBJ databases">
        <title>The Genome Sequence of Enterococcus malodoratus ATCC_43197.</title>
        <authorList>
            <consortium name="The Broad Institute Genome Sequencing Platform"/>
            <consortium name="The Broad Institute Genome Sequencing Center for Infectious Disease"/>
            <person name="Earl A.M."/>
            <person name="Gilmore M.S."/>
            <person name="Lebreton F."/>
            <person name="Walker B."/>
            <person name="Young S.K."/>
            <person name="Zeng Q."/>
            <person name="Gargeya S."/>
            <person name="Fitzgerald M."/>
            <person name="Haas B."/>
            <person name="Abouelleil A."/>
            <person name="Alvarado L."/>
            <person name="Arachchi H.M."/>
            <person name="Berlin A.M."/>
            <person name="Chapman S.B."/>
            <person name="Dewar J."/>
            <person name="Goldberg J."/>
            <person name="Griggs A."/>
            <person name="Gujja S."/>
            <person name="Hansen M."/>
            <person name="Howarth C."/>
            <person name="Imamovic A."/>
            <person name="Larimer J."/>
            <person name="McCowan C."/>
            <person name="Murphy C."/>
            <person name="Neiman D."/>
            <person name="Pearson M."/>
            <person name="Priest M."/>
            <person name="Roberts A."/>
            <person name="Saif S."/>
            <person name="Shea T."/>
            <person name="Sisk P."/>
            <person name="Sykes S."/>
            <person name="Wortman J."/>
            <person name="Nusbaum C."/>
            <person name="Birren B."/>
        </authorList>
    </citation>
    <scope>NUCLEOTIDE SEQUENCE [LARGE SCALE GENOMIC DNA]</scope>
    <source>
        <strain evidence="1 3">ATCC 43197</strain>
    </source>
</reference>
<dbReference type="EMBL" id="AJAK01000030">
    <property type="protein sequence ID" value="EOH72222.1"/>
    <property type="molecule type" value="Genomic_DNA"/>
</dbReference>
<name>R2NJH3_9ENTE</name>
<evidence type="ECO:0000313" key="4">
    <source>
        <dbReference type="Proteomes" id="UP000014148"/>
    </source>
</evidence>
<evidence type="ECO:0000313" key="2">
    <source>
        <dbReference type="EMBL" id="EOT70453.1"/>
    </source>
</evidence>
<dbReference type="PATRIC" id="fig|1158601.3.peg.3774"/>
<dbReference type="RefSeq" id="WP_010742579.1">
    <property type="nucleotide sequence ID" value="NZ_KB946253.1"/>
</dbReference>
<dbReference type="GeneID" id="79786600"/>
<sequence length="77" mass="8969">MKVKYYFYKTIDGPPMKGVQIKIQENPPETGDEIILKRKKIPYVFIAFEVTKHIIGYGQTKQTIVKVKCIQKDLLKP</sequence>
<dbReference type="EMBL" id="ASWA01000002">
    <property type="protein sequence ID" value="EOT70453.1"/>
    <property type="molecule type" value="Genomic_DNA"/>
</dbReference>
<protein>
    <submittedName>
        <fullName evidence="1">Uncharacterized protein</fullName>
    </submittedName>
</protein>